<dbReference type="GO" id="GO:0003677">
    <property type="term" value="F:DNA binding"/>
    <property type="evidence" value="ECO:0007669"/>
    <property type="project" value="InterPro"/>
</dbReference>
<evidence type="ECO:0000313" key="2">
    <source>
        <dbReference type="EMBL" id="VFU08416.1"/>
    </source>
</evidence>
<sequence length="133" mass="14304">MRAARALVRWRAEDLAEASKIGIATIRRAEGTDGALSMTPANQAAIRAALEAAGVIFVEENGEGPGVRLKKQAPAVAELTETIHALDEKIAAIDVEGEPSPEIGMNRLKKALVQNEQTNLKNRRTSLRKGKPK</sequence>
<evidence type="ECO:0000256" key="1">
    <source>
        <dbReference type="SAM" id="MobiDB-lite"/>
    </source>
</evidence>
<dbReference type="KEGG" id="mtun:MTUNDRAET4_1523"/>
<reference evidence="2 3" key="1">
    <citation type="submission" date="2019-03" db="EMBL/GenBank/DDBJ databases">
        <authorList>
            <person name="Kox A.R. M."/>
        </authorList>
    </citation>
    <scope>NUCLEOTIDE SEQUENCE [LARGE SCALE GENOMIC DNA]</scope>
    <source>
        <strain evidence="2">MTUNDRAET4 annotated genome</strain>
    </source>
</reference>
<feature type="compositionally biased region" description="Basic residues" evidence="1">
    <location>
        <begin position="121"/>
        <end position="133"/>
    </location>
</feature>
<proteinExistence type="predicted"/>
<evidence type="ECO:0008006" key="4">
    <source>
        <dbReference type="Google" id="ProtNLM"/>
    </source>
</evidence>
<dbReference type="AlphaFoldDB" id="A0A4V6IMH1"/>
<protein>
    <recommendedName>
        <fullName evidence="4">Transcriptional regulator</fullName>
    </recommendedName>
</protein>
<accession>A0A4V6IMH1</accession>
<name>A0A4V6IMH1_METTU</name>
<gene>
    <name evidence="2" type="ORF">MTUNDRAET4_1523</name>
</gene>
<feature type="region of interest" description="Disordered" evidence="1">
    <location>
        <begin position="113"/>
        <end position="133"/>
    </location>
</feature>
<dbReference type="InterPro" id="IPR010982">
    <property type="entry name" value="Lambda_DNA-bd_dom_sf"/>
</dbReference>
<organism evidence="2 3">
    <name type="scientific">Methylocella tundrae</name>
    <dbReference type="NCBI Taxonomy" id="227605"/>
    <lineage>
        <taxon>Bacteria</taxon>
        <taxon>Pseudomonadati</taxon>
        <taxon>Pseudomonadota</taxon>
        <taxon>Alphaproteobacteria</taxon>
        <taxon>Hyphomicrobiales</taxon>
        <taxon>Beijerinckiaceae</taxon>
        <taxon>Methylocella</taxon>
    </lineage>
</organism>
<dbReference type="Gene3D" id="1.10.260.40">
    <property type="entry name" value="lambda repressor-like DNA-binding domains"/>
    <property type="match status" value="1"/>
</dbReference>
<evidence type="ECO:0000313" key="3">
    <source>
        <dbReference type="Proteomes" id="UP000294360"/>
    </source>
</evidence>
<dbReference type="Proteomes" id="UP000294360">
    <property type="component" value="Chromosome"/>
</dbReference>
<dbReference type="EMBL" id="LR536450">
    <property type="protein sequence ID" value="VFU08416.1"/>
    <property type="molecule type" value="Genomic_DNA"/>
</dbReference>